<sequence>MYHSLMTCLSRLPKKKKKMQSSAVFVCLHKKKIIRDKCLKNKMKFLECFAEEKWLLLELVYFSNKYKIINRTPCP</sequence>
<gene>
    <name evidence="1" type="ORF">CISIN_1g039319mg</name>
</gene>
<protein>
    <submittedName>
        <fullName evidence="1">Uncharacterized protein</fullName>
    </submittedName>
</protein>
<evidence type="ECO:0000313" key="2">
    <source>
        <dbReference type="Proteomes" id="UP000027120"/>
    </source>
</evidence>
<keyword evidence="2" id="KW-1185">Reference proteome</keyword>
<evidence type="ECO:0000313" key="1">
    <source>
        <dbReference type="EMBL" id="KDO75976.1"/>
    </source>
</evidence>
<dbReference type="EMBL" id="KK784882">
    <property type="protein sequence ID" value="KDO75976.1"/>
    <property type="molecule type" value="Genomic_DNA"/>
</dbReference>
<reference evidence="1 2" key="1">
    <citation type="submission" date="2014-04" db="EMBL/GenBank/DDBJ databases">
        <authorList>
            <consortium name="International Citrus Genome Consortium"/>
            <person name="Gmitter F."/>
            <person name="Chen C."/>
            <person name="Farmerie W."/>
            <person name="Harkins T."/>
            <person name="Desany B."/>
            <person name="Mohiuddin M."/>
            <person name="Kodira C."/>
            <person name="Borodovsky M."/>
            <person name="Lomsadze A."/>
            <person name="Burns P."/>
            <person name="Jenkins J."/>
            <person name="Prochnik S."/>
            <person name="Shu S."/>
            <person name="Chapman J."/>
            <person name="Pitluck S."/>
            <person name="Schmutz J."/>
            <person name="Rokhsar D."/>
        </authorList>
    </citation>
    <scope>NUCLEOTIDE SEQUENCE</scope>
</reference>
<dbReference type="Proteomes" id="UP000027120">
    <property type="component" value="Unassembled WGS sequence"/>
</dbReference>
<name>A0A067GKW4_CITSI</name>
<accession>A0A067GKW4</accession>
<organism evidence="1 2">
    <name type="scientific">Citrus sinensis</name>
    <name type="common">Sweet orange</name>
    <name type="synonym">Citrus aurantium var. sinensis</name>
    <dbReference type="NCBI Taxonomy" id="2711"/>
    <lineage>
        <taxon>Eukaryota</taxon>
        <taxon>Viridiplantae</taxon>
        <taxon>Streptophyta</taxon>
        <taxon>Embryophyta</taxon>
        <taxon>Tracheophyta</taxon>
        <taxon>Spermatophyta</taxon>
        <taxon>Magnoliopsida</taxon>
        <taxon>eudicotyledons</taxon>
        <taxon>Gunneridae</taxon>
        <taxon>Pentapetalae</taxon>
        <taxon>rosids</taxon>
        <taxon>malvids</taxon>
        <taxon>Sapindales</taxon>
        <taxon>Rutaceae</taxon>
        <taxon>Aurantioideae</taxon>
        <taxon>Citrus</taxon>
    </lineage>
</organism>
<dbReference type="AlphaFoldDB" id="A0A067GKW4"/>
<proteinExistence type="predicted"/>